<reference evidence="2 3" key="1">
    <citation type="submission" date="2023-05" db="EMBL/GenBank/DDBJ databases">
        <title>Novel species of genus Flectobacillus isolated from stream in China.</title>
        <authorList>
            <person name="Lu H."/>
        </authorList>
    </citation>
    <scope>NUCLEOTIDE SEQUENCE [LARGE SCALE GENOMIC DNA]</scope>
    <source>
        <strain evidence="2 3">LFS242W</strain>
    </source>
</reference>
<dbReference type="EMBL" id="JASHIE010000024">
    <property type="protein sequence ID" value="MDI9877681.1"/>
    <property type="molecule type" value="Genomic_DNA"/>
</dbReference>
<sequence length="83" mass="9302">MFKQYPSFSFELEKIEKFMKNIAYILLVVAIISTVALITWGAIALLDSTNGFNEKTFFILLIGGIISVGLIGRVVIVFKDSRK</sequence>
<name>A0ABT6Z972_9BACT</name>
<accession>A0ABT6Z972</accession>
<keyword evidence="3" id="KW-1185">Reference proteome</keyword>
<comment type="caution">
    <text evidence="2">The sequence shown here is derived from an EMBL/GenBank/DDBJ whole genome shotgun (WGS) entry which is preliminary data.</text>
</comment>
<dbReference type="RefSeq" id="WP_283383712.1">
    <property type="nucleotide sequence ID" value="NZ_JASHIE010000024.1"/>
</dbReference>
<proteinExistence type="predicted"/>
<feature type="transmembrane region" description="Helical" evidence="1">
    <location>
        <begin position="57"/>
        <end position="78"/>
    </location>
</feature>
<protein>
    <submittedName>
        <fullName evidence="2">Uncharacterized protein</fullName>
    </submittedName>
</protein>
<keyword evidence="1" id="KW-1133">Transmembrane helix</keyword>
<dbReference type="Proteomes" id="UP001225761">
    <property type="component" value="Unassembled WGS sequence"/>
</dbReference>
<evidence type="ECO:0000313" key="3">
    <source>
        <dbReference type="Proteomes" id="UP001225761"/>
    </source>
</evidence>
<keyword evidence="1" id="KW-0472">Membrane</keyword>
<evidence type="ECO:0000313" key="2">
    <source>
        <dbReference type="EMBL" id="MDI9877681.1"/>
    </source>
</evidence>
<organism evidence="2 3">
    <name type="scientific">Flectobacillus rivi</name>
    <dbReference type="NCBI Taxonomy" id="2984209"/>
    <lineage>
        <taxon>Bacteria</taxon>
        <taxon>Pseudomonadati</taxon>
        <taxon>Bacteroidota</taxon>
        <taxon>Cytophagia</taxon>
        <taxon>Cytophagales</taxon>
        <taxon>Flectobacillaceae</taxon>
        <taxon>Flectobacillus</taxon>
    </lineage>
</organism>
<feature type="transmembrane region" description="Helical" evidence="1">
    <location>
        <begin position="21"/>
        <end position="45"/>
    </location>
</feature>
<gene>
    <name evidence="2" type="ORF">QM481_24270</name>
</gene>
<keyword evidence="1" id="KW-0812">Transmembrane</keyword>
<evidence type="ECO:0000256" key="1">
    <source>
        <dbReference type="SAM" id="Phobius"/>
    </source>
</evidence>